<dbReference type="GeneID" id="35779425"/>
<evidence type="ECO:0000313" key="1">
    <source>
        <dbReference type="EMBL" id="OBX65841.1"/>
    </source>
</evidence>
<protein>
    <submittedName>
        <fullName evidence="2">Protein of uncharacterized function (DUF3791)</fullName>
    </submittedName>
</protein>
<dbReference type="InterPro" id="IPR024269">
    <property type="entry name" value="DUF3791"/>
</dbReference>
<sequence length="67" mass="7981">MSKEYAFFIYLLERYAEYRQVSAQKVLAMWESLGITQFIVDMYELYHIERLENAFADIDRMMAEAGA</sequence>
<reference evidence="2 4" key="2">
    <citation type="submission" date="2018-06" db="EMBL/GenBank/DDBJ databases">
        <authorList>
            <consortium name="Pathogen Informatics"/>
            <person name="Doyle S."/>
        </authorList>
    </citation>
    <scope>NUCLEOTIDE SEQUENCE [LARGE SCALE GENOMIC DNA]</scope>
    <source>
        <strain evidence="2 4">NCTC10465</strain>
    </source>
</reference>
<dbReference type="EMBL" id="UGPY01000003">
    <property type="protein sequence ID" value="STZ04864.1"/>
    <property type="molecule type" value="Genomic_DNA"/>
</dbReference>
<evidence type="ECO:0000313" key="4">
    <source>
        <dbReference type="Proteomes" id="UP000255230"/>
    </source>
</evidence>
<dbReference type="RefSeq" id="WP_062335110.1">
    <property type="nucleotide sequence ID" value="NZ_CP014236.1"/>
</dbReference>
<evidence type="ECO:0000313" key="3">
    <source>
        <dbReference type="Proteomes" id="UP000092509"/>
    </source>
</evidence>
<gene>
    <name evidence="1" type="ORF">A9299_07595</name>
    <name evidence="2" type="ORF">NCTC10465_02319</name>
</gene>
<reference evidence="1 3" key="1">
    <citation type="submission" date="2016-06" db="EMBL/GenBank/DDBJ databases">
        <title>Draft genome of Moraxella osloensis CCUG 67237.</title>
        <authorList>
            <person name="Salva-Serra F."/>
            <person name="Engstrom-Jakobsson H."/>
            <person name="Thorell K."/>
            <person name="Gonzales-Siles L."/>
            <person name="Karlsson R."/>
            <person name="Boulund F."/>
            <person name="Engstrand L."/>
            <person name="Kristiansson E."/>
            <person name="Moore E."/>
        </authorList>
    </citation>
    <scope>NUCLEOTIDE SEQUENCE [LARGE SCALE GENOMIC DNA]</scope>
    <source>
        <strain evidence="1 3">CCUG 67237</strain>
    </source>
</reference>
<proteinExistence type="predicted"/>
<dbReference type="KEGG" id="mos:AXE82_11280"/>
<dbReference type="EMBL" id="LZMT01000002">
    <property type="protein sequence ID" value="OBX65841.1"/>
    <property type="molecule type" value="Genomic_DNA"/>
</dbReference>
<dbReference type="Proteomes" id="UP000255230">
    <property type="component" value="Unassembled WGS sequence"/>
</dbReference>
<evidence type="ECO:0000313" key="2">
    <source>
        <dbReference type="EMBL" id="STZ04864.1"/>
    </source>
</evidence>
<name>A0A0X8K8M8_FAUOS</name>
<dbReference type="Pfam" id="PF12668">
    <property type="entry name" value="DUF3791"/>
    <property type="match status" value="1"/>
</dbReference>
<dbReference type="AlphaFoldDB" id="A0A0X8K8M8"/>
<organism evidence="2 4">
    <name type="scientific">Faucicola osloensis</name>
    <name type="common">Moraxella osloensis</name>
    <dbReference type="NCBI Taxonomy" id="34062"/>
    <lineage>
        <taxon>Bacteria</taxon>
        <taxon>Pseudomonadati</taxon>
        <taxon>Pseudomonadota</taxon>
        <taxon>Gammaproteobacteria</taxon>
        <taxon>Moraxellales</taxon>
        <taxon>Moraxellaceae</taxon>
        <taxon>Faucicola</taxon>
    </lineage>
</organism>
<accession>A0A0X8K8M8</accession>
<keyword evidence="4" id="KW-1185">Reference proteome</keyword>